<feature type="transmembrane region" description="Helical" evidence="1">
    <location>
        <begin position="487"/>
        <end position="508"/>
    </location>
</feature>
<feature type="transmembrane region" description="Helical" evidence="1">
    <location>
        <begin position="406"/>
        <end position="425"/>
    </location>
</feature>
<proteinExistence type="predicted"/>
<dbReference type="AlphaFoldDB" id="A0A182WAW7"/>
<dbReference type="InterPro" id="IPR002656">
    <property type="entry name" value="Acyl_transf_3_dom"/>
</dbReference>
<sequence length="637" mass="72058">MLAFGCNTINRRCIVNMFGPLIISVSVIVIGCCAASSTNEVEVMQIYQYDDYEECRRTYSDFVYCSAYAHLISSSNSTQWTSIENYSSHPRHFDRRKVEVGACVQKCRPTFESAIHNLTAELQRCVEQKMWSRYALNSSIEIMHCIHGAEATKDNSAGLGIAQISFLCFAIGAIVLAVLASVADTPPQDCTAEKDASFATKLLQSFSLVRNVPKLIERENKPGINLRHLDGIRALTMLIILLTHSSIPMIRMPLKNTNDLEAQFEQSWFPIAMAGNTYTVQIFFVIGGLLLAVNTLEQLKHRNNAGLGYLLDRVKIRLIRILPLYIFVILFHASWYPRLYEGPIGDRFHDHCTTNWWTNVVFLNNYINPSEPCIQFAWYLGADFQLYLLGTILMILMRLPKLFKPILFCMTLSAFLVPMVVIYSYNLDATVMMILRYVLQEIRTLPYYLHVYIPFETNAGNYFFGMLAGIAYFHLKDNPSASNILKLNYLLPSSAVFFLAMNGLTIMLPADHLAEPSIGLAVYGSLLKSAWGIFPSVLLLYIAFQKGPSMLVATLQHPVLLVGSKLSYSIYLVQYAIVYALYKHITYPLVYNGFTILIFTAAIVNITFCVAFTLHLFIELPFNLFLKQILTKPKAKA</sequence>
<evidence type="ECO:0000259" key="2">
    <source>
        <dbReference type="Pfam" id="PF01757"/>
    </source>
</evidence>
<feature type="transmembrane region" description="Helical" evidence="1">
    <location>
        <begin position="231"/>
        <end position="250"/>
    </location>
</feature>
<dbReference type="EnsemblMetazoa" id="AMIN007495-RA">
    <property type="protein sequence ID" value="AMIN007495-PA"/>
    <property type="gene ID" value="AMIN007495"/>
</dbReference>
<evidence type="ECO:0000256" key="1">
    <source>
        <dbReference type="SAM" id="Phobius"/>
    </source>
</evidence>
<feature type="transmembrane region" description="Helical" evidence="1">
    <location>
        <begin position="594"/>
        <end position="618"/>
    </location>
</feature>
<keyword evidence="1" id="KW-0472">Membrane</keyword>
<name>A0A182WAW7_9DIPT</name>
<reference evidence="4" key="1">
    <citation type="submission" date="2013-03" db="EMBL/GenBank/DDBJ databases">
        <title>The Genome Sequence of Anopheles minimus MINIMUS1.</title>
        <authorList>
            <consortium name="The Broad Institute Genomics Platform"/>
            <person name="Neafsey D.E."/>
            <person name="Walton C."/>
            <person name="Walker B."/>
            <person name="Young S.K."/>
            <person name="Zeng Q."/>
            <person name="Gargeya S."/>
            <person name="Fitzgerald M."/>
            <person name="Haas B."/>
            <person name="Abouelleil A."/>
            <person name="Allen A.W."/>
            <person name="Alvarado L."/>
            <person name="Arachchi H.M."/>
            <person name="Berlin A.M."/>
            <person name="Chapman S.B."/>
            <person name="Gainer-Dewar J."/>
            <person name="Goldberg J."/>
            <person name="Griggs A."/>
            <person name="Gujja S."/>
            <person name="Hansen M."/>
            <person name="Howarth C."/>
            <person name="Imamovic A."/>
            <person name="Ireland A."/>
            <person name="Larimer J."/>
            <person name="McCowan C."/>
            <person name="Murphy C."/>
            <person name="Pearson M."/>
            <person name="Poon T.W."/>
            <person name="Priest M."/>
            <person name="Roberts A."/>
            <person name="Saif S."/>
            <person name="Shea T."/>
            <person name="Sisk P."/>
            <person name="Sykes S."/>
            <person name="Wortman J."/>
            <person name="Nusbaum C."/>
            <person name="Birren B."/>
        </authorList>
    </citation>
    <scope>NUCLEOTIDE SEQUENCE [LARGE SCALE GENOMIC DNA]</scope>
    <source>
        <strain evidence="4">MINIMUS1</strain>
    </source>
</reference>
<feature type="domain" description="Acyltransferase 3" evidence="2">
    <location>
        <begin position="229"/>
        <end position="613"/>
    </location>
</feature>
<dbReference type="Pfam" id="PF01757">
    <property type="entry name" value="Acyl_transf_3"/>
    <property type="match status" value="1"/>
</dbReference>
<feature type="transmembrane region" description="Helical" evidence="1">
    <location>
        <begin position="376"/>
        <end position="399"/>
    </location>
</feature>
<dbReference type="Proteomes" id="UP000075920">
    <property type="component" value="Unassembled WGS sequence"/>
</dbReference>
<evidence type="ECO:0000313" key="3">
    <source>
        <dbReference type="EnsemblMetazoa" id="AMIN007495-PA"/>
    </source>
</evidence>
<evidence type="ECO:0000313" key="4">
    <source>
        <dbReference type="Proteomes" id="UP000075920"/>
    </source>
</evidence>
<dbReference type="GO" id="GO:0016747">
    <property type="term" value="F:acyltransferase activity, transferring groups other than amino-acyl groups"/>
    <property type="evidence" value="ECO:0007669"/>
    <property type="project" value="InterPro"/>
</dbReference>
<keyword evidence="1" id="KW-0812">Transmembrane</keyword>
<feature type="transmembrane region" description="Helical" evidence="1">
    <location>
        <begin position="157"/>
        <end position="179"/>
    </location>
</feature>
<accession>A0A182WAW7</accession>
<dbReference type="VEuPathDB" id="VectorBase:AMIN007495"/>
<feature type="transmembrane region" description="Helical" evidence="1">
    <location>
        <begin position="278"/>
        <end position="296"/>
    </location>
</feature>
<feature type="transmembrane region" description="Helical" evidence="1">
    <location>
        <begin position="520"/>
        <end position="544"/>
    </location>
</feature>
<feature type="transmembrane region" description="Helical" evidence="1">
    <location>
        <begin position="459"/>
        <end position="475"/>
    </location>
</feature>
<feature type="transmembrane region" description="Helical" evidence="1">
    <location>
        <begin position="317"/>
        <end position="336"/>
    </location>
</feature>
<dbReference type="PANTHER" id="PTHR11161:SF22">
    <property type="entry name" value="ACYLTRANSFERASE 3 DOMAIN-CONTAINING PROTEIN-RELATED"/>
    <property type="match status" value="1"/>
</dbReference>
<organism evidence="3 4">
    <name type="scientific">Anopheles minimus</name>
    <dbReference type="NCBI Taxonomy" id="112268"/>
    <lineage>
        <taxon>Eukaryota</taxon>
        <taxon>Metazoa</taxon>
        <taxon>Ecdysozoa</taxon>
        <taxon>Arthropoda</taxon>
        <taxon>Hexapoda</taxon>
        <taxon>Insecta</taxon>
        <taxon>Pterygota</taxon>
        <taxon>Neoptera</taxon>
        <taxon>Endopterygota</taxon>
        <taxon>Diptera</taxon>
        <taxon>Nematocera</taxon>
        <taxon>Culicoidea</taxon>
        <taxon>Culicidae</taxon>
        <taxon>Anophelinae</taxon>
        <taxon>Anopheles</taxon>
    </lineage>
</organism>
<protein>
    <recommendedName>
        <fullName evidence="2">Acyltransferase 3 domain-containing protein</fullName>
    </recommendedName>
</protein>
<reference evidence="3" key="2">
    <citation type="submission" date="2020-05" db="UniProtKB">
        <authorList>
            <consortium name="EnsemblMetazoa"/>
        </authorList>
    </citation>
    <scope>IDENTIFICATION</scope>
    <source>
        <strain evidence="3">MINIMUS1</strain>
    </source>
</reference>
<dbReference type="PANTHER" id="PTHR11161">
    <property type="entry name" value="O-ACYLTRANSFERASE"/>
    <property type="match status" value="1"/>
</dbReference>
<keyword evidence="4" id="KW-1185">Reference proteome</keyword>
<feature type="transmembrane region" description="Helical" evidence="1">
    <location>
        <begin position="565"/>
        <end position="582"/>
    </location>
</feature>
<dbReference type="InterPro" id="IPR052728">
    <property type="entry name" value="O2_lipid_transport_reg"/>
</dbReference>
<keyword evidence="1" id="KW-1133">Transmembrane helix</keyword>